<sequence length="269" mass="30385">MGDIMLTQNFLKSRTSTRDFKEEKIQDITLEKLNKAMLKSVENHGKDDIKFILIENGQDVYQKLQGLAGYQGVMIDAPSYIALNTLNEEPATYVKAAYAMEELITTLNELNLGNCWITVEDVDDETKKSAIGYDKGDVSILLAIGNPVDGSEREHRYDDRLANSDLVFIDNLNTPASDEDLEQRGLNVIFDYAKYAPSAYNSQPWRFLVEDDNLSIYIKDFKGNVNLIDAGIIMYYVDELGKSISSNSNWDIKPVIDGSEYTYIATKKL</sequence>
<evidence type="ECO:0000256" key="2">
    <source>
        <dbReference type="ARBA" id="ARBA00023002"/>
    </source>
</evidence>
<proteinExistence type="inferred from homology"/>
<gene>
    <name evidence="4" type="ORF">HMPREF9290_1448</name>
</gene>
<dbReference type="Gene3D" id="3.40.109.10">
    <property type="entry name" value="NADH Oxidase"/>
    <property type="match status" value="1"/>
</dbReference>
<dbReference type="Gene3D" id="3.40.109.30">
    <property type="entry name" value="putative nitroreductase (tm1586), domain 2"/>
    <property type="match status" value="1"/>
</dbReference>
<reference evidence="4 5" key="1">
    <citation type="submission" date="2011-01" db="EMBL/GenBank/DDBJ databases">
        <authorList>
            <person name="Durkin A.S."/>
            <person name="Madupu R."/>
            <person name="Torralba M."/>
            <person name="Gillis M."/>
            <person name="Methe B."/>
            <person name="Sutton G."/>
            <person name="Nelson K.E."/>
        </authorList>
    </citation>
    <scope>NUCLEOTIDE SEQUENCE [LARGE SCALE GENOMIC DNA]</scope>
    <source>
        <strain evidence="4 5">ACS-065-V-Col13</strain>
    </source>
</reference>
<dbReference type="Pfam" id="PF14512">
    <property type="entry name" value="TM1586_NiRdase"/>
    <property type="match status" value="1"/>
</dbReference>
<dbReference type="STRING" id="879305.HMPREF9290_1448"/>
<evidence type="ECO:0000313" key="4">
    <source>
        <dbReference type="EMBL" id="EGC82560.1"/>
    </source>
</evidence>
<dbReference type="InterPro" id="IPR029478">
    <property type="entry name" value="TM1586_NiRdase"/>
</dbReference>
<dbReference type="AlphaFoldDB" id="F0GUM6"/>
<dbReference type="eggNOG" id="COG0778">
    <property type="taxonomic scope" value="Bacteria"/>
</dbReference>
<dbReference type="Proteomes" id="UP000005286">
    <property type="component" value="Unassembled WGS sequence"/>
</dbReference>
<dbReference type="SUPFAM" id="SSF55469">
    <property type="entry name" value="FMN-dependent nitroreductase-like"/>
    <property type="match status" value="2"/>
</dbReference>
<comment type="similarity">
    <text evidence="1">Belongs to the nitroreductase family.</text>
</comment>
<organism evidence="4 5">
    <name type="scientific">Anaerococcus prevotii ACS-065-V-Col13</name>
    <dbReference type="NCBI Taxonomy" id="879305"/>
    <lineage>
        <taxon>Bacteria</taxon>
        <taxon>Bacillati</taxon>
        <taxon>Bacillota</taxon>
        <taxon>Tissierellia</taxon>
        <taxon>Tissierellales</taxon>
        <taxon>Peptoniphilaceae</taxon>
        <taxon>Anaerococcus</taxon>
    </lineage>
</organism>
<keyword evidence="2" id="KW-0560">Oxidoreductase</keyword>
<evidence type="ECO:0000256" key="1">
    <source>
        <dbReference type="ARBA" id="ARBA00007118"/>
    </source>
</evidence>
<dbReference type="PANTHER" id="PTHR43673">
    <property type="entry name" value="NAD(P)H NITROREDUCTASE YDGI-RELATED"/>
    <property type="match status" value="1"/>
</dbReference>
<accession>F0GUM6</accession>
<name>F0GUM6_9FIRM</name>
<dbReference type="GO" id="GO:0016491">
    <property type="term" value="F:oxidoreductase activity"/>
    <property type="evidence" value="ECO:0007669"/>
    <property type="project" value="UniProtKB-KW"/>
</dbReference>
<feature type="domain" description="Putative nitroreductase TM1586" evidence="3">
    <location>
        <begin position="11"/>
        <end position="235"/>
    </location>
</feature>
<dbReference type="PATRIC" id="fig|879305.3.peg.508"/>
<keyword evidence="5" id="KW-1185">Reference proteome</keyword>
<dbReference type="InterPro" id="IPR000415">
    <property type="entry name" value="Nitroreductase-like"/>
</dbReference>
<evidence type="ECO:0000259" key="3">
    <source>
        <dbReference type="Pfam" id="PF14512"/>
    </source>
</evidence>
<dbReference type="PANTHER" id="PTHR43673:SF10">
    <property type="entry name" value="NADH DEHYDROGENASE_NAD(P)H NITROREDUCTASE XCC3605-RELATED"/>
    <property type="match status" value="1"/>
</dbReference>
<dbReference type="EMBL" id="AEXM01000012">
    <property type="protein sequence ID" value="EGC82560.1"/>
    <property type="molecule type" value="Genomic_DNA"/>
</dbReference>
<evidence type="ECO:0000313" key="5">
    <source>
        <dbReference type="Proteomes" id="UP000005286"/>
    </source>
</evidence>
<comment type="caution">
    <text evidence="4">The sequence shown here is derived from an EMBL/GenBank/DDBJ whole genome shotgun (WGS) entry which is preliminary data.</text>
</comment>
<protein>
    <submittedName>
        <fullName evidence="4">Nitroreductase family protein</fullName>
    </submittedName>
</protein>